<dbReference type="InterPro" id="IPR015424">
    <property type="entry name" value="PyrdxlP-dep_Trfase"/>
</dbReference>
<dbReference type="EC" id="2.6.1.-" evidence="5"/>
<keyword evidence="6" id="KW-1185">Reference proteome</keyword>
<sequence length="395" mass="43610">MLRPILPLSNRMQRLPSQFFAGLTQQVQAFIEQGRDVINLGQGNPDLPTPAHIVEALRDSVQDPATHRYGPFHGLASLRSACAEFYRREYGVVLDPDSEVAILFGGKAGLIEISQIYLNEGDVALVPDPGYPDYESGIKIAGARMATMPLVPEQHFMPDLEAALASEPDAKLMFLNYPSNPTGAVVDSSLFEQVVRMAQSRKMLVVHDFAYASIGFDSIRPMSFLEVEGARDCGIEIYTLSKTYNMAGWRVAFAVGQKEAIAALKLYHNHAYVSLFPAIQKAAESALLGPQDEVHQRTEIYQKRRDAFYLALHQKGISAKPPQGTFFGWLPLPEGISSLDFASRLLQEKGVAVAAGVGFGQHGEGYVRVGFLDREERLMEAAHRIADWMIQNQNG</sequence>
<dbReference type="GO" id="GO:0008483">
    <property type="term" value="F:transaminase activity"/>
    <property type="evidence" value="ECO:0007669"/>
    <property type="project" value="UniProtKB-KW"/>
</dbReference>
<keyword evidence="2 5" id="KW-0032">Aminotransferase</keyword>
<keyword evidence="3 5" id="KW-0808">Transferase</keyword>
<feature type="domain" description="Aminotransferase class I/classII large" evidence="4">
    <location>
        <begin position="36"/>
        <end position="385"/>
    </location>
</feature>
<organism evidence="5 6">
    <name type="scientific">Alicyclobacillus tolerans</name>
    <dbReference type="NCBI Taxonomy" id="90970"/>
    <lineage>
        <taxon>Bacteria</taxon>
        <taxon>Bacillati</taxon>
        <taxon>Bacillota</taxon>
        <taxon>Bacilli</taxon>
        <taxon>Bacillales</taxon>
        <taxon>Alicyclobacillaceae</taxon>
        <taxon>Alicyclobacillus</taxon>
    </lineage>
</organism>
<evidence type="ECO:0000256" key="2">
    <source>
        <dbReference type="ARBA" id="ARBA00022576"/>
    </source>
</evidence>
<dbReference type="InterPro" id="IPR015422">
    <property type="entry name" value="PyrdxlP-dep_Trfase_small"/>
</dbReference>
<comment type="caution">
    <text evidence="5">The sequence shown here is derived from an EMBL/GenBank/DDBJ whole genome shotgun (WGS) entry which is preliminary data.</text>
</comment>
<evidence type="ECO:0000256" key="3">
    <source>
        <dbReference type="ARBA" id="ARBA00022679"/>
    </source>
</evidence>
<dbReference type="NCBIfam" id="NF005977">
    <property type="entry name" value="PRK08068.1"/>
    <property type="match status" value="1"/>
</dbReference>
<dbReference type="Gene3D" id="3.90.1150.10">
    <property type="entry name" value="Aspartate Aminotransferase, domain 1"/>
    <property type="match status" value="1"/>
</dbReference>
<dbReference type="InterPro" id="IPR004839">
    <property type="entry name" value="Aminotransferase_I/II_large"/>
</dbReference>
<evidence type="ECO:0000313" key="6">
    <source>
        <dbReference type="Proteomes" id="UP001229209"/>
    </source>
</evidence>
<evidence type="ECO:0000313" key="5">
    <source>
        <dbReference type="EMBL" id="MDP9727507.1"/>
    </source>
</evidence>
<proteinExistence type="predicted"/>
<evidence type="ECO:0000259" key="4">
    <source>
        <dbReference type="Pfam" id="PF00155"/>
    </source>
</evidence>
<reference evidence="5 6" key="1">
    <citation type="submission" date="2023-07" db="EMBL/GenBank/DDBJ databases">
        <title>Genomic Encyclopedia of Type Strains, Phase IV (KMG-IV): sequencing the most valuable type-strain genomes for metagenomic binning, comparative biology and taxonomic classification.</title>
        <authorList>
            <person name="Goeker M."/>
        </authorList>
    </citation>
    <scope>NUCLEOTIDE SEQUENCE [LARGE SCALE GENOMIC DNA]</scope>
    <source>
        <strain evidence="5 6">DSM 25924</strain>
    </source>
</reference>
<dbReference type="EMBL" id="JAURUO010000002">
    <property type="protein sequence ID" value="MDP9727507.1"/>
    <property type="molecule type" value="Genomic_DNA"/>
</dbReference>
<dbReference type="PANTHER" id="PTHR42832">
    <property type="entry name" value="AMINO ACID AMINOTRANSFERASE"/>
    <property type="match status" value="1"/>
</dbReference>
<accession>A0ABT9LTB0</accession>
<dbReference type="InterPro" id="IPR015421">
    <property type="entry name" value="PyrdxlP-dep_Trfase_major"/>
</dbReference>
<protein>
    <submittedName>
        <fullName evidence="5">Aminotransferase</fullName>
        <ecNumber evidence="5">2.6.1.-</ecNumber>
    </submittedName>
</protein>
<dbReference type="SUPFAM" id="SSF53383">
    <property type="entry name" value="PLP-dependent transferases"/>
    <property type="match status" value="1"/>
</dbReference>
<gene>
    <name evidence="5" type="ORF">J2S04_000434</name>
</gene>
<evidence type="ECO:0000256" key="1">
    <source>
        <dbReference type="ARBA" id="ARBA00001933"/>
    </source>
</evidence>
<dbReference type="Pfam" id="PF00155">
    <property type="entry name" value="Aminotran_1_2"/>
    <property type="match status" value="1"/>
</dbReference>
<dbReference type="Proteomes" id="UP001229209">
    <property type="component" value="Unassembled WGS sequence"/>
</dbReference>
<dbReference type="Gene3D" id="3.40.640.10">
    <property type="entry name" value="Type I PLP-dependent aspartate aminotransferase-like (Major domain)"/>
    <property type="match status" value="1"/>
</dbReference>
<comment type="cofactor">
    <cofactor evidence="1">
        <name>pyridoxal 5'-phosphate</name>
        <dbReference type="ChEBI" id="CHEBI:597326"/>
    </cofactor>
</comment>
<dbReference type="InterPro" id="IPR050881">
    <property type="entry name" value="LL-DAP_aminotransferase"/>
</dbReference>
<dbReference type="PANTHER" id="PTHR42832:SF3">
    <property type="entry name" value="L-GLUTAMINE--4-(METHYLSULFANYL)-2-OXOBUTANOATE AMINOTRANSFERASE"/>
    <property type="match status" value="1"/>
</dbReference>
<dbReference type="CDD" id="cd00609">
    <property type="entry name" value="AAT_like"/>
    <property type="match status" value="1"/>
</dbReference>
<name>A0ABT9LTB0_9BACL</name>